<keyword evidence="1" id="KW-1133">Transmembrane helix</keyword>
<keyword evidence="1" id="KW-0472">Membrane</keyword>
<dbReference type="OrthoDB" id="5679025at2"/>
<feature type="transmembrane region" description="Helical" evidence="1">
    <location>
        <begin position="18"/>
        <end position="36"/>
    </location>
</feature>
<organism evidence="3 4">
    <name type="scientific">Roseovarius tolerans</name>
    <dbReference type="NCBI Taxonomy" id="74031"/>
    <lineage>
        <taxon>Bacteria</taxon>
        <taxon>Pseudomonadati</taxon>
        <taxon>Pseudomonadota</taxon>
        <taxon>Alphaproteobacteria</taxon>
        <taxon>Rhodobacterales</taxon>
        <taxon>Roseobacteraceae</taxon>
        <taxon>Roseovarius</taxon>
    </lineage>
</organism>
<evidence type="ECO:0000256" key="1">
    <source>
        <dbReference type="SAM" id="Phobius"/>
    </source>
</evidence>
<sequence>MIEQNPFFGPIAGGDLGSVPHIVMAMLVAILVLGVLTKHWRRSGRRGHGRRRHAAGAVILPFQKARQNTSTTNTRNMHLPEQQMIAVAAATFETQPLLNKSEARLLPVIEATLAEIGRGHRVMAQTSVGEVLRPCNDQDAATRDAAHAAINSKRFDFSVIDCFGRLVVAIEYQGGGHYRKTAFMRDAVKREACRKAGVAFIEVHTDTLPHELKEQLVKLIGFKSAVGSAP</sequence>
<keyword evidence="4" id="KW-1185">Reference proteome</keyword>
<evidence type="ECO:0000313" key="4">
    <source>
        <dbReference type="Proteomes" id="UP000037046"/>
    </source>
</evidence>
<dbReference type="RefSeq" id="WP_050663735.1">
    <property type="nucleotide sequence ID" value="NZ_CP118494.1"/>
</dbReference>
<reference evidence="4" key="1">
    <citation type="submission" date="2015-07" db="EMBL/GenBank/DDBJ databases">
        <title>Draft Genome Sequence of Roseovarius tolerans EL-164, a producer of N-Acylated Alanine Methyl Esters (NAMEs).</title>
        <authorList>
            <person name="Voget S."/>
            <person name="Bruns H."/>
            <person name="Wagner-Doebler I."/>
            <person name="Schulz S."/>
            <person name="Daniel R."/>
        </authorList>
    </citation>
    <scope>NUCLEOTIDE SEQUENCE [LARGE SCALE GENOMIC DNA]</scope>
    <source>
        <strain evidence="4">EL-164</strain>
    </source>
</reference>
<comment type="caution">
    <text evidence="3">The sequence shown here is derived from an EMBL/GenBank/DDBJ whole genome shotgun (WGS) entry which is preliminary data.</text>
</comment>
<dbReference type="InterPro" id="IPR024402">
    <property type="entry name" value="DUF2726"/>
</dbReference>
<dbReference type="PATRIC" id="fig|74031.6.peg.2939"/>
<dbReference type="AlphaFoldDB" id="A0A0L6CSQ5"/>
<dbReference type="Proteomes" id="UP000037046">
    <property type="component" value="Unassembled WGS sequence"/>
</dbReference>
<gene>
    <name evidence="3" type="ORF">ROTO_28850</name>
</gene>
<accession>A0A0L6CSQ5</accession>
<dbReference type="Pfam" id="PF10881">
    <property type="entry name" value="DUF2726"/>
    <property type="match status" value="1"/>
</dbReference>
<evidence type="ECO:0000313" key="3">
    <source>
        <dbReference type="EMBL" id="KNX40543.1"/>
    </source>
</evidence>
<protein>
    <recommendedName>
        <fullName evidence="2">DUF2726 domain-containing protein</fullName>
    </recommendedName>
</protein>
<name>A0A0L6CSQ5_9RHOB</name>
<proteinExistence type="predicted"/>
<feature type="domain" description="DUF2726" evidence="2">
    <location>
        <begin position="95"/>
        <end position="217"/>
    </location>
</feature>
<evidence type="ECO:0000259" key="2">
    <source>
        <dbReference type="Pfam" id="PF10881"/>
    </source>
</evidence>
<dbReference type="EMBL" id="LGVV01000048">
    <property type="protein sequence ID" value="KNX40543.1"/>
    <property type="molecule type" value="Genomic_DNA"/>
</dbReference>
<keyword evidence="1" id="KW-0812">Transmembrane</keyword>